<dbReference type="NCBIfam" id="NF040747">
    <property type="entry name" value="reduct_C_alpha"/>
    <property type="match status" value="1"/>
</dbReference>
<dbReference type="KEGG" id="trz:GWP43_02750"/>
<dbReference type="SUPFAM" id="SSF53659">
    <property type="entry name" value="Isocitrate/Isopropylmalate dehydrogenase-like"/>
    <property type="match status" value="1"/>
</dbReference>
<sequence>MSSTKQQLADAFSLMAKGLETGAFAEAFPVGLTVPGSEHGEAELIRAAKLAAHANPGLDIVLIGGPRKPRGFRWYEAPTLEDAHHKMEELFKTGEIKAAVTMHYTFPLGVTTIGKVVTPGFGKEMFIASTTGASDADRYKAMLLNTFAGIAVAKANGVENPTVGLLNIDGVATIEKALLKLQKAGYPIRFTESHRADGGVRMRGNDLLQGTPDVMVCDTLTGNVLMKLFSSFLTGGSYEASGSGYGPCAGKDMTDVVAIVSRASGAPVIAAALAYSARSAQANLQALCRAEVQAAEKTGLQAILDSFGAAKEASAETVAVPPKKVVTEEIHGIDVIDIENACKTLWKENIYAEAGMGCTGPVILLAGEDAEKARKILTAANYI</sequence>
<dbReference type="EMBL" id="CP048020">
    <property type="protein sequence ID" value="QHX42542.1"/>
    <property type="molecule type" value="Genomic_DNA"/>
</dbReference>
<gene>
    <name evidence="2" type="ORF">GWP43_02750</name>
</gene>
<accession>A0A6P1Y0U9</accession>
<organism evidence="2 3">
    <name type="scientific">Treponema vincentii</name>
    <dbReference type="NCBI Taxonomy" id="69710"/>
    <lineage>
        <taxon>Bacteria</taxon>
        <taxon>Pseudomonadati</taxon>
        <taxon>Spirochaetota</taxon>
        <taxon>Spirochaetia</taxon>
        <taxon>Spirochaetales</taxon>
        <taxon>Treponemataceae</taxon>
        <taxon>Treponema</taxon>
    </lineage>
</organism>
<dbReference type="GO" id="GO:0006633">
    <property type="term" value="P:fatty acid biosynthetic process"/>
    <property type="evidence" value="ECO:0007669"/>
    <property type="project" value="InterPro"/>
</dbReference>
<dbReference type="PIRSF" id="PIRSF036593">
    <property type="entry name" value="GrdD"/>
    <property type="match status" value="1"/>
</dbReference>
<dbReference type="Gene3D" id="3.40.718.10">
    <property type="entry name" value="Isopropylmalate Dehydrogenase"/>
    <property type="match status" value="1"/>
</dbReference>
<name>A0A6P1Y0U9_9SPIR</name>
<dbReference type="GO" id="GO:0016747">
    <property type="term" value="F:acyltransferase activity, transferring groups other than amino-acyl groups"/>
    <property type="evidence" value="ECO:0007669"/>
    <property type="project" value="InterPro"/>
</dbReference>
<dbReference type="RefSeq" id="WP_162662517.1">
    <property type="nucleotide sequence ID" value="NZ_CP048020.1"/>
</dbReference>
<dbReference type="Pfam" id="PF02504">
    <property type="entry name" value="FA_synthesis"/>
    <property type="match status" value="1"/>
</dbReference>
<evidence type="ECO:0000313" key="2">
    <source>
        <dbReference type="EMBL" id="QHX42542.1"/>
    </source>
</evidence>
<protein>
    <submittedName>
        <fullName evidence="2">Glycine reductase</fullName>
    </submittedName>
</protein>
<reference evidence="2 3" key="1">
    <citation type="submission" date="2020-01" db="EMBL/GenBank/DDBJ databases">
        <title>Complete genome sequence of a human oral phylogroup 1 Treponema sp. strain ATCC 700766, originally isolated from periodontitis dental plaque.</title>
        <authorList>
            <person name="Chan Y."/>
            <person name="Huo Y.-B."/>
            <person name="Yu X.-L."/>
            <person name="Zeng H."/>
            <person name="Leung W.-K."/>
            <person name="Watt R.M."/>
        </authorList>
    </citation>
    <scope>NUCLEOTIDE SEQUENCE [LARGE SCALE GENOMIC DNA]</scope>
    <source>
        <strain evidence="2 3">OMZ 804</strain>
    </source>
</reference>
<dbReference type="InterPro" id="IPR012116">
    <property type="entry name" value="Gly_reductase_pC_asu"/>
</dbReference>
<feature type="active site" evidence="1">
    <location>
        <position position="358"/>
    </location>
</feature>
<dbReference type="Proteomes" id="UP000464374">
    <property type="component" value="Chromosome"/>
</dbReference>
<proteinExistence type="predicted"/>
<evidence type="ECO:0000256" key="1">
    <source>
        <dbReference type="PIRSR" id="PIRSR036593-50"/>
    </source>
</evidence>
<dbReference type="InterPro" id="IPR003664">
    <property type="entry name" value="FA_synthesis"/>
</dbReference>
<dbReference type="AlphaFoldDB" id="A0A6P1Y0U9"/>
<evidence type="ECO:0000313" key="3">
    <source>
        <dbReference type="Proteomes" id="UP000464374"/>
    </source>
</evidence>